<keyword evidence="1 2" id="KW-0732">Signal</keyword>
<evidence type="ECO:0000313" key="5">
    <source>
        <dbReference type="Proteomes" id="UP000278792"/>
    </source>
</evidence>
<dbReference type="InterPro" id="IPR027385">
    <property type="entry name" value="Beta-barrel_OMP"/>
</dbReference>
<dbReference type="Gene3D" id="2.40.160.20">
    <property type="match status" value="1"/>
</dbReference>
<dbReference type="AlphaFoldDB" id="A0A3N3DX47"/>
<evidence type="ECO:0000259" key="3">
    <source>
        <dbReference type="Pfam" id="PF13505"/>
    </source>
</evidence>
<dbReference type="SUPFAM" id="SSF56925">
    <property type="entry name" value="OMPA-like"/>
    <property type="match status" value="1"/>
</dbReference>
<dbReference type="Pfam" id="PF13505">
    <property type="entry name" value="OMP_b-brl"/>
    <property type="match status" value="1"/>
</dbReference>
<dbReference type="EMBL" id="RKIK01000064">
    <property type="protein sequence ID" value="ROV58758.1"/>
    <property type="molecule type" value="Genomic_DNA"/>
</dbReference>
<feature type="chain" id="PRO_5017981944" evidence="2">
    <location>
        <begin position="22"/>
        <end position="195"/>
    </location>
</feature>
<comment type="caution">
    <text evidence="4">The sequence shown here is derived from an EMBL/GenBank/DDBJ whole genome shotgun (WGS) entry which is preliminary data.</text>
</comment>
<proteinExistence type="predicted"/>
<protein>
    <submittedName>
        <fullName evidence="4">Porin family protein</fullName>
    </submittedName>
</protein>
<organism evidence="4 5">
    <name type="scientific">Vibrio ponticus</name>
    <dbReference type="NCBI Taxonomy" id="265668"/>
    <lineage>
        <taxon>Bacteria</taxon>
        <taxon>Pseudomonadati</taxon>
        <taxon>Pseudomonadota</taxon>
        <taxon>Gammaproteobacteria</taxon>
        <taxon>Vibrionales</taxon>
        <taxon>Vibrionaceae</taxon>
        <taxon>Vibrio</taxon>
    </lineage>
</organism>
<dbReference type="Proteomes" id="UP000278792">
    <property type="component" value="Unassembled WGS sequence"/>
</dbReference>
<reference evidence="4 5" key="1">
    <citation type="submission" date="2018-11" db="EMBL/GenBank/DDBJ databases">
        <title>Vibrio ponticus strain CAIM 1751 pathogenic for the snapper Lutjanus guttatus.</title>
        <authorList>
            <person name="Soto-Rodriguez S."/>
            <person name="Lozano-Olvera R."/>
            <person name="Gomez-Gil B."/>
        </authorList>
    </citation>
    <scope>NUCLEOTIDE SEQUENCE [LARGE SCALE GENOMIC DNA]</scope>
    <source>
        <strain evidence="4 5">CAIM 1751</strain>
    </source>
</reference>
<sequence length="195" mass="21374">MKRIVHKFACSLLVISPCLYAQDNFLHASGDQFYLGADVVVGGSTKLKALDHTFDDSANVGVSLVGGYEFNTHNVVKPSLELEYRHYGQSSIQSIDVDGQGFFVNAKAKLFVEYDFGNVYLAPMVGIGVVDFDIQNSTTKADYSGTESTFQAGAEIGTRLNKNIDLSAGYRWAYADIDSVDVTLDGFYLGIRYAF</sequence>
<dbReference type="RefSeq" id="WP_123782977.1">
    <property type="nucleotide sequence ID" value="NZ_RKIK01000064.1"/>
</dbReference>
<feature type="signal peptide" evidence="2">
    <location>
        <begin position="1"/>
        <end position="21"/>
    </location>
</feature>
<feature type="domain" description="Outer membrane protein beta-barrel" evidence="3">
    <location>
        <begin position="18"/>
        <end position="195"/>
    </location>
</feature>
<name>A0A3N3DX47_9VIBR</name>
<accession>A0A3N3DX47</accession>
<gene>
    <name evidence="4" type="ORF">EGH82_16935</name>
</gene>
<evidence type="ECO:0000256" key="1">
    <source>
        <dbReference type="ARBA" id="ARBA00022729"/>
    </source>
</evidence>
<evidence type="ECO:0000313" key="4">
    <source>
        <dbReference type="EMBL" id="ROV58758.1"/>
    </source>
</evidence>
<dbReference type="InterPro" id="IPR011250">
    <property type="entry name" value="OMP/PagP_B-barrel"/>
</dbReference>
<evidence type="ECO:0000256" key="2">
    <source>
        <dbReference type="SAM" id="SignalP"/>
    </source>
</evidence>